<dbReference type="Pfam" id="PF20684">
    <property type="entry name" value="Fung_rhodopsin"/>
    <property type="match status" value="2"/>
</dbReference>
<dbReference type="GO" id="GO:0016020">
    <property type="term" value="C:membrane"/>
    <property type="evidence" value="ECO:0007669"/>
    <property type="project" value="UniProtKB-SubCell"/>
</dbReference>
<feature type="domain" description="Rhodopsin" evidence="7">
    <location>
        <begin position="55"/>
        <end position="122"/>
    </location>
</feature>
<dbReference type="Proteomes" id="UP000283895">
    <property type="component" value="Unassembled WGS sequence"/>
</dbReference>
<feature type="transmembrane region" description="Helical" evidence="6">
    <location>
        <begin position="15"/>
        <end position="34"/>
    </location>
</feature>
<evidence type="ECO:0000256" key="4">
    <source>
        <dbReference type="ARBA" id="ARBA00023136"/>
    </source>
</evidence>
<sequence>MSIQIPLPQGGTNEIIVTTVFLLLAILAVIARFYARFLQNKRTSPLVTISLSLACSAPLAISTFFIKLSILFFYISIFTMPKVRTAVSIVITLSIALIVAVLFESFLLCQPFAYTWDKTIPGGGLQMPLEKKLSISGILALGFLICALTAARINSVLALDPLDFTYTVVPNLIFGALEIELSIVNACLPILRRVVRKIFESNFGFVLDWSLKPQRIAGSPNRRKGSALIDKRNPGRIGERQMSGNIIVEEDLYIKRRLM</sequence>
<feature type="transmembrane region" description="Helical" evidence="6">
    <location>
        <begin position="87"/>
        <end position="113"/>
    </location>
</feature>
<evidence type="ECO:0000259" key="7">
    <source>
        <dbReference type="Pfam" id="PF20684"/>
    </source>
</evidence>
<keyword evidence="4 6" id="KW-0472">Membrane</keyword>
<comment type="subcellular location">
    <subcellularLocation>
        <location evidence="1">Membrane</location>
        <topology evidence="1">Multi-pass membrane protein</topology>
    </subcellularLocation>
</comment>
<dbReference type="AlphaFoldDB" id="A0A423V9N3"/>
<evidence type="ECO:0000256" key="1">
    <source>
        <dbReference type="ARBA" id="ARBA00004141"/>
    </source>
</evidence>
<dbReference type="OrthoDB" id="3934549at2759"/>
<dbReference type="PANTHER" id="PTHR33048:SF108">
    <property type="entry name" value="INTEGRAL MEMBRANE PROTEIN"/>
    <property type="match status" value="1"/>
</dbReference>
<feature type="domain" description="Rhodopsin" evidence="7">
    <location>
        <begin position="125"/>
        <end position="197"/>
    </location>
</feature>
<proteinExistence type="inferred from homology"/>
<evidence type="ECO:0000313" key="9">
    <source>
        <dbReference type="Proteomes" id="UP000283895"/>
    </source>
</evidence>
<dbReference type="PANTHER" id="PTHR33048">
    <property type="entry name" value="PTH11-LIKE INTEGRAL MEMBRANE PROTEIN (AFU_ORTHOLOGUE AFUA_5G11245)"/>
    <property type="match status" value="1"/>
</dbReference>
<evidence type="ECO:0000256" key="2">
    <source>
        <dbReference type="ARBA" id="ARBA00022692"/>
    </source>
</evidence>
<evidence type="ECO:0000256" key="6">
    <source>
        <dbReference type="SAM" id="Phobius"/>
    </source>
</evidence>
<comment type="similarity">
    <text evidence="5">Belongs to the SAT4 family.</text>
</comment>
<feature type="transmembrane region" description="Helical" evidence="6">
    <location>
        <begin position="133"/>
        <end position="153"/>
    </location>
</feature>
<evidence type="ECO:0000256" key="5">
    <source>
        <dbReference type="ARBA" id="ARBA00038359"/>
    </source>
</evidence>
<keyword evidence="3 6" id="KW-1133">Transmembrane helix</keyword>
<protein>
    <recommendedName>
        <fullName evidence="7">Rhodopsin domain-containing protein</fullName>
    </recommendedName>
</protein>
<feature type="transmembrane region" description="Helical" evidence="6">
    <location>
        <begin position="173"/>
        <end position="191"/>
    </location>
</feature>
<reference evidence="8 9" key="1">
    <citation type="submission" date="2015-09" db="EMBL/GenBank/DDBJ databases">
        <title>Host preference determinants of Valsa canker pathogens revealed by comparative genomics.</title>
        <authorList>
            <person name="Yin Z."/>
            <person name="Huang L."/>
        </authorList>
    </citation>
    <scope>NUCLEOTIDE SEQUENCE [LARGE SCALE GENOMIC DNA]</scope>
    <source>
        <strain evidence="8 9">03-1</strain>
    </source>
</reference>
<accession>A0A423V9N3</accession>
<keyword evidence="9" id="KW-1185">Reference proteome</keyword>
<feature type="transmembrane region" description="Helical" evidence="6">
    <location>
        <begin position="46"/>
        <end position="75"/>
    </location>
</feature>
<dbReference type="InterPro" id="IPR049326">
    <property type="entry name" value="Rhodopsin_dom_fungi"/>
</dbReference>
<dbReference type="InterPro" id="IPR052337">
    <property type="entry name" value="SAT4-like"/>
</dbReference>
<keyword evidence="2 6" id="KW-0812">Transmembrane</keyword>
<organism evidence="8 9">
    <name type="scientific">Cytospora schulzeri</name>
    <dbReference type="NCBI Taxonomy" id="448051"/>
    <lineage>
        <taxon>Eukaryota</taxon>
        <taxon>Fungi</taxon>
        <taxon>Dikarya</taxon>
        <taxon>Ascomycota</taxon>
        <taxon>Pezizomycotina</taxon>
        <taxon>Sordariomycetes</taxon>
        <taxon>Sordariomycetidae</taxon>
        <taxon>Diaporthales</taxon>
        <taxon>Cytosporaceae</taxon>
        <taxon>Cytospora</taxon>
    </lineage>
</organism>
<gene>
    <name evidence="8" type="ORF">VMCG_10606</name>
</gene>
<evidence type="ECO:0000313" key="8">
    <source>
        <dbReference type="EMBL" id="ROV87579.1"/>
    </source>
</evidence>
<comment type="caution">
    <text evidence="8">The sequence shown here is derived from an EMBL/GenBank/DDBJ whole genome shotgun (WGS) entry which is preliminary data.</text>
</comment>
<name>A0A423V9N3_9PEZI</name>
<evidence type="ECO:0000256" key="3">
    <source>
        <dbReference type="ARBA" id="ARBA00022989"/>
    </source>
</evidence>
<dbReference type="EMBL" id="LKEA01000092">
    <property type="protein sequence ID" value="ROV87579.1"/>
    <property type="molecule type" value="Genomic_DNA"/>
</dbReference>